<dbReference type="STRING" id="70996.SE18_12815"/>
<sequence length="136" mass="15360">MILYRPVGLQELTLIAQAGYRSFPAQLAEPPIAYPILNLDYASHVAKDIKTREVNAGYAGFVAEFEISEQYARQFAVKSVGLRHRHRELLVPSEEFHNFNTRILGHIKVVAAFYGKLFRGMVNPTTELPTFISPVL</sequence>
<evidence type="ECO:0000313" key="1">
    <source>
        <dbReference type="EMBL" id="KPL86827.1"/>
    </source>
</evidence>
<reference evidence="1 2" key="1">
    <citation type="submission" date="2015-07" db="EMBL/GenBank/DDBJ databases">
        <title>Whole genome sequence of Herpetosiphon geysericola DSM 7119.</title>
        <authorList>
            <person name="Hemp J."/>
            <person name="Ward L.M."/>
            <person name="Pace L.A."/>
            <person name="Fischer W.W."/>
        </authorList>
    </citation>
    <scope>NUCLEOTIDE SEQUENCE [LARGE SCALE GENOMIC DNA]</scope>
    <source>
        <strain evidence="1 2">DSM 7119</strain>
    </source>
</reference>
<comment type="caution">
    <text evidence="1">The sequence shown here is derived from an EMBL/GenBank/DDBJ whole genome shotgun (WGS) entry which is preliminary data.</text>
</comment>
<dbReference type="Proteomes" id="UP000050277">
    <property type="component" value="Unassembled WGS sequence"/>
</dbReference>
<dbReference type="AlphaFoldDB" id="A0A0P6YBK9"/>
<proteinExistence type="predicted"/>
<evidence type="ECO:0000313" key="2">
    <source>
        <dbReference type="Proteomes" id="UP000050277"/>
    </source>
</evidence>
<keyword evidence="2" id="KW-1185">Reference proteome</keyword>
<gene>
    <name evidence="1" type="ORF">SE18_12815</name>
</gene>
<name>A0A0P6YBK9_9CHLR</name>
<accession>A0A0P6YBK9</accession>
<dbReference type="RefSeq" id="WP_054534848.1">
    <property type="nucleotide sequence ID" value="NZ_LGKP01000021.1"/>
</dbReference>
<dbReference type="EMBL" id="LGKP01000021">
    <property type="protein sequence ID" value="KPL86827.1"/>
    <property type="molecule type" value="Genomic_DNA"/>
</dbReference>
<dbReference type="OrthoDB" id="883590at2"/>
<protein>
    <submittedName>
        <fullName evidence="1">Uncharacterized protein</fullName>
    </submittedName>
</protein>
<organism evidence="1 2">
    <name type="scientific">Herpetosiphon geysericola</name>
    <dbReference type="NCBI Taxonomy" id="70996"/>
    <lineage>
        <taxon>Bacteria</taxon>
        <taxon>Bacillati</taxon>
        <taxon>Chloroflexota</taxon>
        <taxon>Chloroflexia</taxon>
        <taxon>Herpetosiphonales</taxon>
        <taxon>Herpetosiphonaceae</taxon>
        <taxon>Herpetosiphon</taxon>
    </lineage>
</organism>